<keyword evidence="2" id="KW-1185">Reference proteome</keyword>
<organism evidence="1 2">
    <name type="scientific">Siphonobacter curvatus</name>
    <dbReference type="NCBI Taxonomy" id="2094562"/>
    <lineage>
        <taxon>Bacteria</taxon>
        <taxon>Pseudomonadati</taxon>
        <taxon>Bacteroidota</taxon>
        <taxon>Cytophagia</taxon>
        <taxon>Cytophagales</taxon>
        <taxon>Cytophagaceae</taxon>
        <taxon>Siphonobacter</taxon>
    </lineage>
</organism>
<sequence length="69" mass="7621">MVLVYTNSDPYQTLGFNASACLKVMQKGRKKAFAVVMLKGWIPVRAFGCISKAACFDRSVSERSMANAR</sequence>
<gene>
    <name evidence="1" type="ORF">C5O19_24505</name>
</gene>
<evidence type="ECO:0000313" key="2">
    <source>
        <dbReference type="Proteomes" id="UP000239590"/>
    </source>
</evidence>
<protein>
    <submittedName>
        <fullName evidence="1">Uncharacterized protein</fullName>
    </submittedName>
</protein>
<evidence type="ECO:0000313" key="1">
    <source>
        <dbReference type="EMBL" id="PQA53411.1"/>
    </source>
</evidence>
<name>A0A2S7IF42_9BACT</name>
<reference evidence="2" key="1">
    <citation type="submission" date="2018-02" db="EMBL/GenBank/DDBJ databases">
        <title>Genome sequencing of Solimonas sp. HR-BB.</title>
        <authorList>
            <person name="Lee Y."/>
            <person name="Jeon C.O."/>
        </authorList>
    </citation>
    <scope>NUCLEOTIDE SEQUENCE [LARGE SCALE GENOMIC DNA]</scope>
    <source>
        <strain evidence="2">HR-U</strain>
    </source>
</reference>
<dbReference type="AlphaFoldDB" id="A0A2S7IF42"/>
<dbReference type="EMBL" id="PTRA01000009">
    <property type="protein sequence ID" value="PQA53411.1"/>
    <property type="molecule type" value="Genomic_DNA"/>
</dbReference>
<comment type="caution">
    <text evidence="1">The sequence shown here is derived from an EMBL/GenBank/DDBJ whole genome shotgun (WGS) entry which is preliminary data.</text>
</comment>
<proteinExistence type="predicted"/>
<accession>A0A2S7IF42</accession>
<dbReference type="Proteomes" id="UP000239590">
    <property type="component" value="Unassembled WGS sequence"/>
</dbReference>